<evidence type="ECO:0000313" key="3">
    <source>
        <dbReference type="Proteomes" id="UP000559182"/>
    </source>
</evidence>
<dbReference type="EMBL" id="JACHVQ010000003">
    <property type="protein sequence ID" value="MBB2893708.1"/>
    <property type="molecule type" value="Genomic_DNA"/>
</dbReference>
<keyword evidence="3" id="KW-1185">Reference proteome</keyword>
<dbReference type="AlphaFoldDB" id="A0A839N7I9"/>
<reference evidence="2 3" key="1">
    <citation type="submission" date="2020-08" db="EMBL/GenBank/DDBJ databases">
        <title>Sequencing the genomes of 1000 actinobacteria strains.</title>
        <authorList>
            <person name="Klenk H.-P."/>
        </authorList>
    </citation>
    <scope>NUCLEOTIDE SEQUENCE [LARGE SCALE GENOMIC DNA]</scope>
    <source>
        <strain evidence="2 3">DSM 105369</strain>
    </source>
</reference>
<sequence>MKKTTGFYPPVRVDAAPVTAVGSAGGVLLTKTAEVTGLVSGLAEVLRPWRKPTAVHHPGKVLADLAVTLALGGDCLADAAVVRSEPGLYGQVGSEATISRTITALSVDADRTLRAEANARRAARATAWELVGDRAPNHPATADDPVIVDLDATLITAHSDKENARPTFKRGYGFHPLCAFVDHGPDGTGEPLAMMLRPGNAGSNTAADHIAVTRDALKQLPGIDPSRPGRKVLIRTDGGGGTREFTGWLAKRGVSYSIGYTLPMATPDIYRIIPATAWQPALDGDHELRAGADVVEITDLLAHHGLLSGWPDGMRIIVRRERPHPGAQLRFDDVDGYRLTAFATNTIRGQLADLELRHRRRARCEDRIRISKDTGLTNLPLHSFAQNRIWCALVMLAVELTAWTQLLAFDVGHEARRWEPKKLRFYLFTIPATIARRGRRILVHIKETAPHADLVTTGWDRLQRLTAPT</sequence>
<evidence type="ECO:0000313" key="2">
    <source>
        <dbReference type="EMBL" id="MBB2893708.1"/>
    </source>
</evidence>
<comment type="caution">
    <text evidence="2">The sequence shown here is derived from an EMBL/GenBank/DDBJ whole genome shotgun (WGS) entry which is preliminary data.</text>
</comment>
<dbReference type="InterPro" id="IPR025668">
    <property type="entry name" value="Tnp_DDE_dom"/>
</dbReference>
<evidence type="ECO:0000259" key="1">
    <source>
        <dbReference type="Pfam" id="PF13701"/>
    </source>
</evidence>
<gene>
    <name evidence="2" type="ORF">FHU39_003739</name>
</gene>
<name>A0A839N7I9_9MICO</name>
<dbReference type="InterPro" id="IPR047960">
    <property type="entry name" value="Transpos_IS1380"/>
</dbReference>
<accession>A0A839N7I9</accession>
<dbReference type="Proteomes" id="UP000559182">
    <property type="component" value="Unassembled WGS sequence"/>
</dbReference>
<dbReference type="Pfam" id="PF13701">
    <property type="entry name" value="DDE_Tnp_1_4"/>
    <property type="match status" value="1"/>
</dbReference>
<protein>
    <recommendedName>
        <fullName evidence="1">Transposase DDE domain-containing protein</fullName>
    </recommendedName>
</protein>
<dbReference type="RefSeq" id="WP_183322156.1">
    <property type="nucleotide sequence ID" value="NZ_JACHVQ010000003.1"/>
</dbReference>
<feature type="domain" description="Transposase DDE" evidence="1">
    <location>
        <begin position="6"/>
        <end position="466"/>
    </location>
</feature>
<organism evidence="2 3">
    <name type="scientific">Flexivirga oryzae</name>
    <dbReference type="NCBI Taxonomy" id="1794944"/>
    <lineage>
        <taxon>Bacteria</taxon>
        <taxon>Bacillati</taxon>
        <taxon>Actinomycetota</taxon>
        <taxon>Actinomycetes</taxon>
        <taxon>Micrococcales</taxon>
        <taxon>Dermacoccaceae</taxon>
        <taxon>Flexivirga</taxon>
    </lineage>
</organism>
<proteinExistence type="predicted"/>
<dbReference type="NCBIfam" id="NF033539">
    <property type="entry name" value="transpos_IS1380"/>
    <property type="match status" value="1"/>
</dbReference>